<dbReference type="RefSeq" id="WP_193184966.1">
    <property type="nucleotide sequence ID" value="NZ_JACVXA010000060.1"/>
</dbReference>
<proteinExistence type="predicted"/>
<dbReference type="InterPro" id="IPR039248">
    <property type="entry name" value="Ptase_RsbX"/>
</dbReference>
<evidence type="ECO:0000313" key="3">
    <source>
        <dbReference type="Proteomes" id="UP000609121"/>
    </source>
</evidence>
<name>A0A8J6YY99_9RHOB</name>
<dbReference type="Proteomes" id="UP000609121">
    <property type="component" value="Unassembled WGS sequence"/>
</dbReference>
<protein>
    <submittedName>
        <fullName evidence="2">SpoIIE family protein phosphatase</fullName>
    </submittedName>
</protein>
<dbReference type="EMBL" id="JACVXA010000060">
    <property type="protein sequence ID" value="MBE3639835.1"/>
    <property type="molecule type" value="Genomic_DNA"/>
</dbReference>
<reference evidence="2" key="1">
    <citation type="submission" date="2020-09" db="EMBL/GenBank/DDBJ databases">
        <title>A novel bacterium of genus Mangrovicoccus, isolated from South China Sea.</title>
        <authorList>
            <person name="Huang H."/>
            <person name="Mo K."/>
            <person name="Hu Y."/>
        </authorList>
    </citation>
    <scope>NUCLEOTIDE SEQUENCE</scope>
    <source>
        <strain evidence="2">HB182678</strain>
    </source>
</reference>
<evidence type="ECO:0000259" key="1">
    <source>
        <dbReference type="SMART" id="SM00331"/>
    </source>
</evidence>
<organism evidence="2 3">
    <name type="scientific">Mangrovicoccus algicola</name>
    <dbReference type="NCBI Taxonomy" id="2771008"/>
    <lineage>
        <taxon>Bacteria</taxon>
        <taxon>Pseudomonadati</taxon>
        <taxon>Pseudomonadota</taxon>
        <taxon>Alphaproteobacteria</taxon>
        <taxon>Rhodobacterales</taxon>
        <taxon>Paracoccaceae</taxon>
        <taxon>Mangrovicoccus</taxon>
    </lineage>
</organism>
<keyword evidence="3" id="KW-1185">Reference proteome</keyword>
<dbReference type="SMART" id="SM00331">
    <property type="entry name" value="PP2C_SIG"/>
    <property type="match status" value="1"/>
</dbReference>
<dbReference type="SUPFAM" id="SSF81606">
    <property type="entry name" value="PP2C-like"/>
    <property type="match status" value="1"/>
</dbReference>
<dbReference type="PANTHER" id="PTHR35801:SF1">
    <property type="entry name" value="PHOSPHOSERINE PHOSPHATASE RSBX"/>
    <property type="match status" value="1"/>
</dbReference>
<dbReference type="InterPro" id="IPR001932">
    <property type="entry name" value="PPM-type_phosphatase-like_dom"/>
</dbReference>
<dbReference type="InterPro" id="IPR036457">
    <property type="entry name" value="PPM-type-like_dom_sf"/>
</dbReference>
<dbReference type="Gene3D" id="3.60.40.10">
    <property type="entry name" value="PPM-type phosphatase domain"/>
    <property type="match status" value="1"/>
</dbReference>
<dbReference type="PANTHER" id="PTHR35801">
    <property type="entry name" value="PHOSPHOSERINE PHOSPHATASE RSBX"/>
    <property type="match status" value="1"/>
</dbReference>
<sequence>MDLLLDSGRVAADGAAFGWAVAARPKRPGDVSGDGYLLRRLSGGRFLAAVIDGAGSGRPAAAAAAAGLEAISGTLPPDPAEIFAACHAGLAGTRGAALGIAVIDQAAGRLVWAAIGDIDAVLIRPGPTGAGARLCMPRQGGMLGSTPPDPRPQTCPLGPGDLLAMVTDGVGRSFVDALWPERDPSQAARAMLHRAARPGDDSLALVLQLEDPR</sequence>
<dbReference type="AlphaFoldDB" id="A0A8J6YY99"/>
<accession>A0A8J6YY99</accession>
<dbReference type="Pfam" id="PF07228">
    <property type="entry name" value="SpoIIE"/>
    <property type="match status" value="1"/>
</dbReference>
<feature type="domain" description="PPM-type phosphatase" evidence="1">
    <location>
        <begin position="16"/>
        <end position="209"/>
    </location>
</feature>
<comment type="caution">
    <text evidence="2">The sequence shown here is derived from an EMBL/GenBank/DDBJ whole genome shotgun (WGS) entry which is preliminary data.</text>
</comment>
<evidence type="ECO:0000313" key="2">
    <source>
        <dbReference type="EMBL" id="MBE3639835.1"/>
    </source>
</evidence>
<gene>
    <name evidence="2" type="ORF">ICN82_16655</name>
</gene>